<reference evidence="3" key="1">
    <citation type="submission" date="2016-10" db="EMBL/GenBank/DDBJ databases">
        <authorList>
            <person name="Varghese N."/>
        </authorList>
    </citation>
    <scope>NUCLEOTIDE SEQUENCE [LARGE SCALE GENOMIC DNA]</scope>
    <source>
        <strain evidence="3">DSM 44719</strain>
    </source>
</reference>
<dbReference type="InterPro" id="IPR058711">
    <property type="entry name" value="SCO6045-like_C"/>
</dbReference>
<dbReference type="Pfam" id="PF26136">
    <property type="entry name" value="SCO6045_C"/>
    <property type="match status" value="1"/>
</dbReference>
<gene>
    <name evidence="2" type="ORF">SAMN04490220_5926</name>
</gene>
<dbReference type="Proteomes" id="UP000183407">
    <property type="component" value="Unassembled WGS sequence"/>
</dbReference>
<proteinExistence type="predicted"/>
<organism evidence="2 3">
    <name type="scientific">Rhodococcus jostii</name>
    <dbReference type="NCBI Taxonomy" id="132919"/>
    <lineage>
        <taxon>Bacteria</taxon>
        <taxon>Bacillati</taxon>
        <taxon>Actinomycetota</taxon>
        <taxon>Actinomycetes</taxon>
        <taxon>Mycobacteriales</taxon>
        <taxon>Nocardiaceae</taxon>
        <taxon>Rhodococcus</taxon>
    </lineage>
</organism>
<dbReference type="AlphaFoldDB" id="A0A1H5ECL1"/>
<evidence type="ECO:0000313" key="3">
    <source>
        <dbReference type="Proteomes" id="UP000183407"/>
    </source>
</evidence>
<evidence type="ECO:0000259" key="1">
    <source>
        <dbReference type="Pfam" id="PF26136"/>
    </source>
</evidence>
<evidence type="ECO:0000313" key="2">
    <source>
        <dbReference type="EMBL" id="SED88943.1"/>
    </source>
</evidence>
<dbReference type="OrthoDB" id="4467560at2"/>
<feature type="domain" description="SCO6045-like C-terminal" evidence="1">
    <location>
        <begin position="5"/>
        <end position="88"/>
    </location>
</feature>
<dbReference type="EMBL" id="FNTL01000004">
    <property type="protein sequence ID" value="SED88943.1"/>
    <property type="molecule type" value="Genomic_DNA"/>
</dbReference>
<name>A0A1H5ECL1_RHOJO</name>
<accession>A0A1H5ECL1</accession>
<sequence>MTGLADRQAALVRALVAAGESPGGFDRDALDTVSTALLRKRSGEVGNHVPHVREACGDRFFALFSAWAAGRPKVSTHADADAFTAHLRSIGELPQPKRRRLLSRRRT</sequence>
<dbReference type="RefSeq" id="WP_073366672.1">
    <property type="nucleotide sequence ID" value="NZ_FNTL01000004.1"/>
</dbReference>
<protein>
    <recommendedName>
        <fullName evidence="1">SCO6045-like C-terminal domain-containing protein</fullName>
    </recommendedName>
</protein>